<dbReference type="CDD" id="cd16143">
    <property type="entry name" value="ARS_like"/>
    <property type="match status" value="1"/>
</dbReference>
<dbReference type="PANTHER" id="PTHR42693:SF53">
    <property type="entry name" value="ENDO-4-O-SULFATASE"/>
    <property type="match status" value="1"/>
</dbReference>
<sequence length="515" mass="56176">MRFQTLLMVLVVTVLPLAACSHLQNGSDEEAVATLEQPNIVLIYMDDLGYGDLALYNAAAKIETPVISELAEQGVVFTDAHSPSSVCTPSRYGLLTGRYAWRTWLKVGVLGGYSPPLIRQDELTLMQWLKRRGYSTSMVGKWHLGFGDAEPDMSKFLTGFTDEPVEFTTDPGGGPNAVGFDYFFGLSASLDFPPYAFLENGAYVDPPDRDIPERREGEYLDGLFYWRAGEIAPGFDFEQVEPILVRKAVQQIEELSNGGQPFFLYYASPAPHTPVLPTADFHGASQAGEYGDFVAQTDHSVGLIVDALKRTGEWKNTILIFTSDNGAVHFSNLEEFGHVPNAPFSGQKSELTEGGHRVPFIVTWPDKVRPRVSDDLVIQTDLFATIAELLGGSLAAKDAADSFSFARALGLGATSGEARSSGVHHSLFGTFAYRKGNWKLVLDGQSGGYGSRYPELLEGKLPNPPRSTYRLYDLSADPTEQTDLAAEHPDLVDALAGELEAVRDAGYSRPGAEPL</sequence>
<dbReference type="InterPro" id="IPR050738">
    <property type="entry name" value="Sulfatase"/>
</dbReference>
<keyword evidence="4" id="KW-0106">Calcium</keyword>
<dbReference type="InterPro" id="IPR024607">
    <property type="entry name" value="Sulfatase_CS"/>
</dbReference>
<gene>
    <name evidence="7" type="ORF">HUO12_05585</name>
</gene>
<keyword evidence="5" id="KW-0732">Signal</keyword>
<evidence type="ECO:0000256" key="3">
    <source>
        <dbReference type="ARBA" id="ARBA00022801"/>
    </source>
</evidence>
<comment type="caution">
    <text evidence="7">The sequence shown here is derived from an EMBL/GenBank/DDBJ whole genome shotgun (WGS) entry which is preliminary data.</text>
</comment>
<evidence type="ECO:0000256" key="5">
    <source>
        <dbReference type="SAM" id="SignalP"/>
    </source>
</evidence>
<dbReference type="PROSITE" id="PS00523">
    <property type="entry name" value="SULFATASE_1"/>
    <property type="match status" value="1"/>
</dbReference>
<evidence type="ECO:0000256" key="2">
    <source>
        <dbReference type="ARBA" id="ARBA00022723"/>
    </source>
</evidence>
<feature type="chain" id="PRO_5032646916" evidence="5">
    <location>
        <begin position="19"/>
        <end position="515"/>
    </location>
</feature>
<dbReference type="Gene3D" id="3.40.720.10">
    <property type="entry name" value="Alkaline Phosphatase, subunit A"/>
    <property type="match status" value="1"/>
</dbReference>
<evidence type="ECO:0000256" key="1">
    <source>
        <dbReference type="ARBA" id="ARBA00008779"/>
    </source>
</evidence>
<evidence type="ECO:0000256" key="4">
    <source>
        <dbReference type="ARBA" id="ARBA00022837"/>
    </source>
</evidence>
<dbReference type="InterPro" id="IPR017850">
    <property type="entry name" value="Alkaline_phosphatase_core_sf"/>
</dbReference>
<dbReference type="InterPro" id="IPR000917">
    <property type="entry name" value="Sulfatase_N"/>
</dbReference>
<reference evidence="7 8" key="1">
    <citation type="submission" date="2020-06" db="EMBL/GenBank/DDBJ databases">
        <title>Altererythrobacter lutimaris sp. nov., a marine bacterium isolated from a tidal flat.</title>
        <authorList>
            <person name="Kim D."/>
            <person name="Yoo Y."/>
            <person name="Kim J.-J."/>
        </authorList>
    </citation>
    <scope>NUCLEOTIDE SEQUENCE [LARGE SCALE GENOMIC DNA]</scope>
    <source>
        <strain evidence="7 8">JGD-16</strain>
    </source>
</reference>
<dbReference type="GO" id="GO:0046872">
    <property type="term" value="F:metal ion binding"/>
    <property type="evidence" value="ECO:0007669"/>
    <property type="project" value="UniProtKB-KW"/>
</dbReference>
<dbReference type="PROSITE" id="PS00149">
    <property type="entry name" value="SULFATASE_2"/>
    <property type="match status" value="1"/>
</dbReference>
<keyword evidence="8" id="KW-1185">Reference proteome</keyword>
<comment type="similarity">
    <text evidence="1">Belongs to the sulfatase family.</text>
</comment>
<evidence type="ECO:0000313" key="8">
    <source>
        <dbReference type="Proteomes" id="UP000546031"/>
    </source>
</evidence>
<feature type="domain" description="Sulfatase N-terminal" evidence="6">
    <location>
        <begin position="38"/>
        <end position="391"/>
    </location>
</feature>
<dbReference type="Pfam" id="PF00884">
    <property type="entry name" value="Sulfatase"/>
    <property type="match status" value="1"/>
</dbReference>
<dbReference type="Gene3D" id="3.30.1120.10">
    <property type="match status" value="1"/>
</dbReference>
<name>A0A850H9C7_9SPHN</name>
<keyword evidence="2" id="KW-0479">Metal-binding</keyword>
<dbReference type="PANTHER" id="PTHR42693">
    <property type="entry name" value="ARYLSULFATASE FAMILY MEMBER"/>
    <property type="match status" value="1"/>
</dbReference>
<dbReference type="RefSeq" id="WP_176272652.1">
    <property type="nucleotide sequence ID" value="NZ_JABWTA010000001.1"/>
</dbReference>
<dbReference type="SUPFAM" id="SSF53649">
    <property type="entry name" value="Alkaline phosphatase-like"/>
    <property type="match status" value="1"/>
</dbReference>
<protein>
    <submittedName>
        <fullName evidence="7">Arylsulfatase</fullName>
    </submittedName>
</protein>
<feature type="signal peptide" evidence="5">
    <location>
        <begin position="1"/>
        <end position="18"/>
    </location>
</feature>
<keyword evidence="3" id="KW-0378">Hydrolase</keyword>
<evidence type="ECO:0000259" key="6">
    <source>
        <dbReference type="Pfam" id="PF00884"/>
    </source>
</evidence>
<evidence type="ECO:0000313" key="7">
    <source>
        <dbReference type="EMBL" id="NVE94369.1"/>
    </source>
</evidence>
<organism evidence="7 8">
    <name type="scientific">Altererythrobacter lutimaris</name>
    <dbReference type="NCBI Taxonomy" id="2743979"/>
    <lineage>
        <taxon>Bacteria</taxon>
        <taxon>Pseudomonadati</taxon>
        <taxon>Pseudomonadota</taxon>
        <taxon>Alphaproteobacteria</taxon>
        <taxon>Sphingomonadales</taxon>
        <taxon>Erythrobacteraceae</taxon>
        <taxon>Altererythrobacter</taxon>
    </lineage>
</organism>
<proteinExistence type="inferred from homology"/>
<dbReference type="Proteomes" id="UP000546031">
    <property type="component" value="Unassembled WGS sequence"/>
</dbReference>
<dbReference type="AlphaFoldDB" id="A0A850H9C7"/>
<dbReference type="GO" id="GO:0004065">
    <property type="term" value="F:arylsulfatase activity"/>
    <property type="evidence" value="ECO:0007669"/>
    <property type="project" value="TreeGrafter"/>
</dbReference>
<dbReference type="EMBL" id="JABWTA010000001">
    <property type="protein sequence ID" value="NVE94369.1"/>
    <property type="molecule type" value="Genomic_DNA"/>
</dbReference>
<accession>A0A850H9C7</accession>